<dbReference type="GO" id="GO:0006281">
    <property type="term" value="P:DNA repair"/>
    <property type="evidence" value="ECO:0007669"/>
    <property type="project" value="TreeGrafter"/>
</dbReference>
<gene>
    <name evidence="1" type="ORF">M1R53_06395</name>
</gene>
<evidence type="ECO:0000313" key="1">
    <source>
        <dbReference type="EMBL" id="UQK58863.1"/>
    </source>
</evidence>
<dbReference type="SFLD" id="SFLDG01129">
    <property type="entry name" value="C1.5:_HAD__Beta-PGM__Phosphata"/>
    <property type="match status" value="1"/>
</dbReference>
<keyword evidence="2" id="KW-1185">Reference proteome</keyword>
<evidence type="ECO:0000313" key="2">
    <source>
        <dbReference type="Proteomes" id="UP000831151"/>
    </source>
</evidence>
<dbReference type="InterPro" id="IPR023198">
    <property type="entry name" value="PGP-like_dom2"/>
</dbReference>
<dbReference type="InterPro" id="IPR023214">
    <property type="entry name" value="HAD_sf"/>
</dbReference>
<dbReference type="Pfam" id="PF13419">
    <property type="entry name" value="HAD_2"/>
    <property type="match status" value="1"/>
</dbReference>
<name>A0A9E7DIM9_9FIRM</name>
<dbReference type="SUPFAM" id="SSF56784">
    <property type="entry name" value="HAD-like"/>
    <property type="match status" value="1"/>
</dbReference>
<dbReference type="AlphaFoldDB" id="A0A9E7DIM9"/>
<dbReference type="EMBL" id="CP096649">
    <property type="protein sequence ID" value="UQK58863.1"/>
    <property type="molecule type" value="Genomic_DNA"/>
</dbReference>
<accession>A0A9E7DIM9</accession>
<dbReference type="Gene3D" id="3.40.50.1000">
    <property type="entry name" value="HAD superfamily/HAD-like"/>
    <property type="match status" value="1"/>
</dbReference>
<keyword evidence="1" id="KW-0378">Hydrolase</keyword>
<dbReference type="InterPro" id="IPR041492">
    <property type="entry name" value="HAD_2"/>
</dbReference>
<dbReference type="KEGG" id="fms:M1R53_06395"/>
<proteinExistence type="predicted"/>
<dbReference type="PANTHER" id="PTHR43434">
    <property type="entry name" value="PHOSPHOGLYCOLATE PHOSPHATASE"/>
    <property type="match status" value="1"/>
</dbReference>
<dbReference type="InterPro" id="IPR006439">
    <property type="entry name" value="HAD-SF_hydro_IA"/>
</dbReference>
<organism evidence="1 2">
    <name type="scientific">Fenollaria massiliensis</name>
    <dbReference type="NCBI Taxonomy" id="938288"/>
    <lineage>
        <taxon>Bacteria</taxon>
        <taxon>Bacillati</taxon>
        <taxon>Bacillota</taxon>
        <taxon>Clostridia</taxon>
        <taxon>Eubacteriales</taxon>
        <taxon>Fenollaria</taxon>
    </lineage>
</organism>
<dbReference type="PANTHER" id="PTHR43434:SF1">
    <property type="entry name" value="PHOSPHOGLYCOLATE PHOSPHATASE"/>
    <property type="match status" value="1"/>
</dbReference>
<dbReference type="NCBIfam" id="TIGR01549">
    <property type="entry name" value="HAD-SF-IA-v1"/>
    <property type="match status" value="1"/>
</dbReference>
<dbReference type="InterPro" id="IPR050155">
    <property type="entry name" value="HAD-like_hydrolase_sf"/>
</dbReference>
<dbReference type="SFLD" id="SFLDS00003">
    <property type="entry name" value="Haloacid_Dehalogenase"/>
    <property type="match status" value="1"/>
</dbReference>
<dbReference type="Proteomes" id="UP000831151">
    <property type="component" value="Chromosome"/>
</dbReference>
<sequence length="231" mass="25743">MKNNIKGVIFDKDGTLLKFTDIWRLSLEDLFDYYELSEADKLDIRQVVGVNEDRSIRENSLLASGTIDDLAEVFSKYIDKSKEALDKEISEFFLAYLAKHPELIMGTCDVKKCFDELKKLDIKVAVITADSFKQAKLSFEMLGVYDEIDFLAAADFYPNKPDPSSLDAFCKNFGLSRKEVAVVGDSLIDLELGKVAGLAVGVTCGVGTKEMLMKDADIVLDTPLDLITVLR</sequence>
<reference evidence="1" key="1">
    <citation type="submission" date="2022-04" db="EMBL/GenBank/DDBJ databases">
        <title>Complete genome sequences of Ezakiella coagulans and Fenollaria massiliensis.</title>
        <authorList>
            <person name="France M.T."/>
            <person name="Clifford J."/>
            <person name="Narina S."/>
            <person name="Rutt L."/>
            <person name="Ravel J."/>
        </authorList>
    </citation>
    <scope>NUCLEOTIDE SEQUENCE</scope>
    <source>
        <strain evidence="1">C0061C2</strain>
    </source>
</reference>
<dbReference type="RefSeq" id="WP_249242414.1">
    <property type="nucleotide sequence ID" value="NZ_CP096649.1"/>
</dbReference>
<dbReference type="InterPro" id="IPR036412">
    <property type="entry name" value="HAD-like_sf"/>
</dbReference>
<dbReference type="GO" id="GO:0008967">
    <property type="term" value="F:phosphoglycolate phosphatase activity"/>
    <property type="evidence" value="ECO:0007669"/>
    <property type="project" value="TreeGrafter"/>
</dbReference>
<protein>
    <submittedName>
        <fullName evidence="1">HAD family hydrolase</fullName>
    </submittedName>
</protein>
<dbReference type="Gene3D" id="1.10.150.240">
    <property type="entry name" value="Putative phosphatase, domain 2"/>
    <property type="match status" value="1"/>
</dbReference>